<protein>
    <submittedName>
        <fullName evidence="2">Uncharacterized protein</fullName>
    </submittedName>
</protein>
<keyword evidence="1" id="KW-1133">Transmembrane helix</keyword>
<reference evidence="2 3" key="1">
    <citation type="submission" date="2019-01" db="EMBL/GenBank/DDBJ databases">
        <title>Flavobacterium sp. nov.,isolated from freshwater.</title>
        <authorList>
            <person name="Zhang R."/>
            <person name="Du Z.-J."/>
        </authorList>
    </citation>
    <scope>NUCLEOTIDE SEQUENCE [LARGE SCALE GENOMIC DNA]</scope>
    <source>
        <strain evidence="2 3">1E403</strain>
    </source>
</reference>
<comment type="caution">
    <text evidence="2">The sequence shown here is derived from an EMBL/GenBank/DDBJ whole genome shotgun (WGS) entry which is preliminary data.</text>
</comment>
<proteinExistence type="predicted"/>
<keyword evidence="1" id="KW-0812">Transmembrane</keyword>
<dbReference type="OrthoDB" id="9858128at2"/>
<sequence>MKEDKTNFFALIWSKIFFPLDSVSRLCIQGGLSLVIILIFFTWQYIAIGKTLDDKEVSGTITEVLVGSKGGGVGKYSGKSRYYYIRLKQYKRTFLLEDASIFENWRFGKDDFQVGAQLSFKIQEKSVVDLNKESVYKENSRYNILWPELKSCTKIYGAKVNAQEILSENATVRGQVYNTWFWLFIPLFIYGIALLFIALFPLLYPPKYKTQN</sequence>
<evidence type="ECO:0000256" key="1">
    <source>
        <dbReference type="SAM" id="Phobius"/>
    </source>
</evidence>
<evidence type="ECO:0000313" key="2">
    <source>
        <dbReference type="EMBL" id="RWX00580.1"/>
    </source>
</evidence>
<dbReference type="Proteomes" id="UP000287527">
    <property type="component" value="Unassembled WGS sequence"/>
</dbReference>
<accession>A0A444HB75</accession>
<dbReference type="AlphaFoldDB" id="A0A444HB75"/>
<dbReference type="RefSeq" id="WP_128389809.1">
    <property type="nucleotide sequence ID" value="NZ_SBII01000005.1"/>
</dbReference>
<name>A0A444HB75_9FLAO</name>
<evidence type="ECO:0000313" key="3">
    <source>
        <dbReference type="Proteomes" id="UP000287527"/>
    </source>
</evidence>
<keyword evidence="3" id="KW-1185">Reference proteome</keyword>
<feature type="transmembrane region" description="Helical" evidence="1">
    <location>
        <begin position="26"/>
        <end position="46"/>
    </location>
</feature>
<dbReference type="EMBL" id="SBII01000005">
    <property type="protein sequence ID" value="RWX00580.1"/>
    <property type="molecule type" value="Genomic_DNA"/>
</dbReference>
<keyword evidence="1" id="KW-0472">Membrane</keyword>
<feature type="transmembrane region" description="Helical" evidence="1">
    <location>
        <begin position="180"/>
        <end position="204"/>
    </location>
</feature>
<gene>
    <name evidence="2" type="ORF">EPI11_09930</name>
</gene>
<organism evidence="2 3">
    <name type="scientific">Flavobacterium cerinum</name>
    <dbReference type="NCBI Taxonomy" id="2502784"/>
    <lineage>
        <taxon>Bacteria</taxon>
        <taxon>Pseudomonadati</taxon>
        <taxon>Bacteroidota</taxon>
        <taxon>Flavobacteriia</taxon>
        <taxon>Flavobacteriales</taxon>
        <taxon>Flavobacteriaceae</taxon>
        <taxon>Flavobacterium</taxon>
    </lineage>
</organism>